<protein>
    <submittedName>
        <fullName evidence="1">Uncharacterized protein</fullName>
    </submittedName>
</protein>
<proteinExistence type="predicted"/>
<organism evidence="1 2">
    <name type="scientific">Escherichia phage ESCO13</name>
    <dbReference type="NCBI Taxonomy" id="1881104"/>
    <lineage>
        <taxon>Viruses</taxon>
        <taxon>Duplodnaviria</taxon>
        <taxon>Heunggongvirae</taxon>
        <taxon>Uroviricota</taxon>
        <taxon>Caudoviricetes</taxon>
        <taxon>Stephanstirmvirinae</taxon>
        <taxon>Phapecoctavirus</taxon>
        <taxon>Phapecoctavirus ESCO13</taxon>
    </lineage>
</organism>
<evidence type="ECO:0000313" key="1">
    <source>
        <dbReference type="EMBL" id="AOQ27181.1"/>
    </source>
</evidence>
<sequence length="77" mass="9070">MKGNKMKVNQVPSAYTLWLARALHQTIKDPKKPMKSGKKFMSKGKTTFGFTRMSVKMKRLGYKPNYARYPSEYNWFD</sequence>
<accession>A0A1D7XF62</accession>
<reference evidence="1" key="1">
    <citation type="submission" date="2017-02" db="EMBL/GenBank/DDBJ databases">
        <title>Complete genome sequence of two Escherichia coli phages, vB_EcoM_ ESCO5 and vB_EcoM_ESCO13, which are related to phAPEC8.</title>
        <authorList>
            <person name="Trotereau A."/>
            <person name="Gonnet M."/>
            <person name="Viardot A."/>
            <person name="Lalmanach A.-C."/>
            <person name="Guabiraba R."/>
            <person name="Chanteloup N."/>
            <person name="Schouler C."/>
        </authorList>
    </citation>
    <scope>NUCLEOTIDE SEQUENCE [LARGE SCALE GENOMIC DNA]</scope>
</reference>
<evidence type="ECO:0000313" key="2">
    <source>
        <dbReference type="Proteomes" id="UP000225358"/>
    </source>
</evidence>
<dbReference type="EMBL" id="KX552041">
    <property type="protein sequence ID" value="AOQ27181.1"/>
    <property type="molecule type" value="Genomic_DNA"/>
</dbReference>
<keyword evidence="2" id="KW-1185">Reference proteome</keyword>
<name>A0A1D7XF62_9CAUD</name>
<dbReference type="Proteomes" id="UP000225358">
    <property type="component" value="Segment"/>
</dbReference>
<gene>
    <name evidence="1" type="ORF">ESCO13_00029</name>
</gene>